<accession>A0A6B1DUV1</accession>
<dbReference type="SUPFAM" id="SSF55718">
    <property type="entry name" value="SCP-like"/>
    <property type="match status" value="1"/>
</dbReference>
<organism evidence="2">
    <name type="scientific">Caldilineaceae bacterium SB0662_bin_9</name>
    <dbReference type="NCBI Taxonomy" id="2605258"/>
    <lineage>
        <taxon>Bacteria</taxon>
        <taxon>Bacillati</taxon>
        <taxon>Chloroflexota</taxon>
        <taxon>Caldilineae</taxon>
        <taxon>Caldilineales</taxon>
        <taxon>Caldilineaceae</taxon>
    </lineage>
</organism>
<protein>
    <submittedName>
        <fullName evidence="2">SCP2 sterol-binding domain-containing protein</fullName>
    </submittedName>
</protein>
<dbReference type="Pfam" id="PF02036">
    <property type="entry name" value="SCP2"/>
    <property type="match status" value="1"/>
</dbReference>
<name>A0A6B1DUV1_9CHLR</name>
<proteinExistence type="predicted"/>
<evidence type="ECO:0000313" key="2">
    <source>
        <dbReference type="EMBL" id="MYD91018.1"/>
    </source>
</evidence>
<dbReference type="AlphaFoldDB" id="A0A6B1DUV1"/>
<dbReference type="InterPro" id="IPR036527">
    <property type="entry name" value="SCP2_sterol-bd_dom_sf"/>
</dbReference>
<evidence type="ECO:0000259" key="1">
    <source>
        <dbReference type="Pfam" id="PF02036"/>
    </source>
</evidence>
<comment type="caution">
    <text evidence="2">The sequence shown here is derived from an EMBL/GenBank/DDBJ whole genome shotgun (WGS) entry which is preliminary data.</text>
</comment>
<reference evidence="2" key="1">
    <citation type="submission" date="2019-09" db="EMBL/GenBank/DDBJ databases">
        <title>Characterisation of the sponge microbiome using genome-centric metagenomics.</title>
        <authorList>
            <person name="Engelberts J.P."/>
            <person name="Robbins S.J."/>
            <person name="De Goeij J.M."/>
            <person name="Aranda M."/>
            <person name="Bell S.C."/>
            <person name="Webster N.S."/>
        </authorList>
    </citation>
    <scope>NUCLEOTIDE SEQUENCE</scope>
    <source>
        <strain evidence="2">SB0662_bin_9</strain>
    </source>
</reference>
<dbReference type="Gene3D" id="3.30.1050.10">
    <property type="entry name" value="SCP2 sterol-binding domain"/>
    <property type="match status" value="1"/>
</dbReference>
<feature type="domain" description="SCP2" evidence="1">
    <location>
        <begin position="20"/>
        <end position="113"/>
    </location>
</feature>
<dbReference type="InterPro" id="IPR003033">
    <property type="entry name" value="SCP2_sterol-bd_dom"/>
</dbReference>
<gene>
    <name evidence="2" type="ORF">F4Y08_11910</name>
</gene>
<dbReference type="EMBL" id="VXPY01000084">
    <property type="protein sequence ID" value="MYD91018.1"/>
    <property type="molecule type" value="Genomic_DNA"/>
</dbReference>
<sequence length="127" mass="14395">MKSTTGHPVVLRLQATFQRLQEETKAMQAFGATGLVVRVRLEGDDQEILVDGRLQEVFWDPRPGRADLELHLPADLLHRILMEEASFRKSFMNGDIRSQGNVFRAMPFADLLQAARSIYQDLDARAS</sequence>